<organism evidence="2 3">
    <name type="scientific">Halorubrum distributum JCM 13916</name>
    <dbReference type="NCBI Taxonomy" id="1230455"/>
    <lineage>
        <taxon>Archaea</taxon>
        <taxon>Methanobacteriati</taxon>
        <taxon>Methanobacteriota</taxon>
        <taxon>Stenosarchaea group</taxon>
        <taxon>Halobacteria</taxon>
        <taxon>Halobacteriales</taxon>
        <taxon>Haloferacaceae</taxon>
        <taxon>Halorubrum</taxon>
        <taxon>Halorubrum distributum group</taxon>
    </lineage>
</organism>
<dbReference type="Proteomes" id="UP000011528">
    <property type="component" value="Unassembled WGS sequence"/>
</dbReference>
<sequence length="141" mass="15759">MGCLTEVNGRDNWPTPGANDPLPSWTEYKQLRDAVKDYLDHEPDDPAWNDIWRALGAIMGEYQRDAFAQAFDLGEPAEQACIRRLITGDESVHTHLSKPTATQLGRLTARQQMNIRHFGSTTRAVSQQFTRCISIPATSSG</sequence>
<gene>
    <name evidence="2" type="ORF">C462_16301</name>
</gene>
<comment type="caution">
    <text evidence="2">The sequence shown here is derived from an EMBL/GenBank/DDBJ whole genome shotgun (WGS) entry which is preliminary data.</text>
</comment>
<protein>
    <submittedName>
        <fullName evidence="2">Uncharacterized protein</fullName>
    </submittedName>
</protein>
<dbReference type="AlphaFoldDB" id="M0P854"/>
<reference evidence="2 3" key="1">
    <citation type="journal article" date="2014" name="PLoS Genet.">
        <title>Phylogenetically driven sequencing of extremely halophilic archaea reveals strategies for static and dynamic osmo-response.</title>
        <authorList>
            <person name="Becker E.A."/>
            <person name="Seitzer P.M."/>
            <person name="Tritt A."/>
            <person name="Larsen D."/>
            <person name="Krusor M."/>
            <person name="Yao A.I."/>
            <person name="Wu D."/>
            <person name="Madern D."/>
            <person name="Eisen J.A."/>
            <person name="Darling A.E."/>
            <person name="Facciotti M.T."/>
        </authorList>
    </citation>
    <scope>NUCLEOTIDE SEQUENCE [LARGE SCALE GENOMIC DNA]</scope>
    <source>
        <strain evidence="2 3">JCM 13916</strain>
    </source>
</reference>
<name>M0P854_9EURY</name>
<evidence type="ECO:0000256" key="1">
    <source>
        <dbReference type="SAM" id="MobiDB-lite"/>
    </source>
</evidence>
<dbReference type="EMBL" id="AOJJ01000106">
    <property type="protein sequence ID" value="EMA66211.1"/>
    <property type="molecule type" value="Genomic_DNA"/>
</dbReference>
<accession>M0P854</accession>
<feature type="region of interest" description="Disordered" evidence="1">
    <location>
        <begin position="1"/>
        <end position="22"/>
    </location>
</feature>
<evidence type="ECO:0000313" key="2">
    <source>
        <dbReference type="EMBL" id="EMA66211.1"/>
    </source>
</evidence>
<evidence type="ECO:0000313" key="3">
    <source>
        <dbReference type="Proteomes" id="UP000011528"/>
    </source>
</evidence>
<proteinExistence type="predicted"/>